<evidence type="ECO:0000256" key="1">
    <source>
        <dbReference type="ARBA" id="ARBA00004651"/>
    </source>
</evidence>
<sequence>MFVVSLLSLLPFVTAIQGTEFDICVASRSSGLNDISGVPRRFGTDWTKDNWTVQLAQDSHSQATKAKESDIVVRTTNYISEEGPVNLTYSCLQNVPGGSFAKLTKVMQIPKEQVYSVDDGVMAFDYFVHNPFFMADGAIVEDDAFLDNLIDTTSVAFGKEFANLTFIDSKGGVIASLFDDNFGENYSTVKGISSRYIYIPMGTRSIKAEIYGSVSSPQDTLPSSFCMGRYSFYTYQFDIKFRDRAQKLVNVTFIISLVFILMVPLAMLLEGRRNGKRTLKMIDLVHTQGSRLIRGMFFALCVSFLYATYQWLTAKKGSPNTVLPVFSGIDSAKLVTSHAMKAVKTPIFMLCFLIIGMMFWPIAICYGHVNEGSRTAAVLGLLAVVNVAVLRASLQYLQMNPLDSITTVVFYHLVEFFAFISFIVYFALSIALPGRFETYIRKTYFHSALHVTALLRKVDESESDESEEKSQGILAKIKSKFTRVEVRPIWISGREKKSQTTTPFIKSALAHAPVRLISLYVMITLFTYTDMVIFVSKIFNGSPRIACVLGTSSTIIIRAFDTVFQVLEEIGQTQLFGESVREALTDLVGMGNMTDLLQRMIRGSCISACILTFIILVFNIVDLAVTYKRDSERLRKGDYGFLLEGEMRTVSSAFASQFMGIQIGFAFVGTIWTLFCCMMICFLLACFFTVEKLRRFLWDWLLQNGFIVIAILVSYVLGKIQQFVVNRFFVAHYEVQVPETDKEVIVSTKFWLKNVNKYNQMDYLFLFPNLINGLTTFLGSIMTTFVASFIFSYRLDKRGLMPLFSKYSLYLSWILQEHHHHNPTLQVAVKLFRDSILPENLSSIHVFTNRPHEKRELSSTSFSYSINSVHNGVTPSRMVLDKASSKRARSKWFLAYTLIKNPSLKAYRKQRVQETLLAEWVASNESTRIRKQVLEMFESKEAVEVRAVMNEMRDRENRLWRFERGV</sequence>
<evidence type="ECO:0000256" key="6">
    <source>
        <dbReference type="ARBA" id="ARBA00023136"/>
    </source>
</evidence>
<keyword evidence="6 8" id="KW-0472">Membrane</keyword>
<evidence type="ECO:0000256" key="7">
    <source>
        <dbReference type="ARBA" id="ARBA00023170"/>
    </source>
</evidence>
<feature type="signal peptide" evidence="9">
    <location>
        <begin position="1"/>
        <end position="15"/>
    </location>
</feature>
<comment type="subcellular location">
    <subcellularLocation>
        <location evidence="1">Cell membrane</location>
        <topology evidence="1">Multi-pass membrane protein</topology>
    </subcellularLocation>
</comment>
<evidence type="ECO:0000256" key="8">
    <source>
        <dbReference type="SAM" id="Phobius"/>
    </source>
</evidence>
<dbReference type="EMBL" id="MCGO01000047">
    <property type="protein sequence ID" value="ORY37925.1"/>
    <property type="molecule type" value="Genomic_DNA"/>
</dbReference>
<evidence type="ECO:0000256" key="9">
    <source>
        <dbReference type="SAM" id="SignalP"/>
    </source>
</evidence>
<dbReference type="GO" id="GO:0005886">
    <property type="term" value="C:plasma membrane"/>
    <property type="evidence" value="ECO:0007669"/>
    <property type="project" value="UniProtKB-SubCell"/>
</dbReference>
<dbReference type="PANTHER" id="PTHR21444">
    <property type="entry name" value="COILED-COIL DOMAIN-CONTAINING PROTEIN 180"/>
    <property type="match status" value="1"/>
</dbReference>
<keyword evidence="4 8" id="KW-0812">Transmembrane</keyword>
<feature type="transmembrane region" description="Helical" evidence="8">
    <location>
        <begin position="409"/>
        <end position="432"/>
    </location>
</feature>
<keyword evidence="2" id="KW-0813">Transport</keyword>
<evidence type="ECO:0000256" key="4">
    <source>
        <dbReference type="ARBA" id="ARBA00022692"/>
    </source>
</evidence>
<dbReference type="Pfam" id="PF14752">
    <property type="entry name" value="RBP_receptor"/>
    <property type="match status" value="1"/>
</dbReference>
<organism evidence="10 11">
    <name type="scientific">Rhizoclosmatium globosum</name>
    <dbReference type="NCBI Taxonomy" id="329046"/>
    <lineage>
        <taxon>Eukaryota</taxon>
        <taxon>Fungi</taxon>
        <taxon>Fungi incertae sedis</taxon>
        <taxon>Chytridiomycota</taxon>
        <taxon>Chytridiomycota incertae sedis</taxon>
        <taxon>Chytridiomycetes</taxon>
        <taxon>Chytridiales</taxon>
        <taxon>Chytriomycetaceae</taxon>
        <taxon>Rhizoclosmatium</taxon>
    </lineage>
</organism>
<feature type="transmembrane region" description="Helical" evidence="8">
    <location>
        <begin position="697"/>
        <end position="717"/>
    </location>
</feature>
<protein>
    <submittedName>
        <fullName evidence="10">Uncharacterized protein</fullName>
    </submittedName>
</protein>
<feature type="transmembrane region" description="Helical" evidence="8">
    <location>
        <begin position="600"/>
        <end position="625"/>
    </location>
</feature>
<dbReference type="InterPro" id="IPR026612">
    <property type="entry name" value="STRA6-like"/>
</dbReference>
<comment type="caution">
    <text evidence="10">The sequence shown here is derived from an EMBL/GenBank/DDBJ whole genome shotgun (WGS) entry which is preliminary data.</text>
</comment>
<proteinExistence type="predicted"/>
<evidence type="ECO:0000256" key="5">
    <source>
        <dbReference type="ARBA" id="ARBA00022989"/>
    </source>
</evidence>
<accession>A0A1Y2BUZ1</accession>
<keyword evidence="5 8" id="KW-1133">Transmembrane helix</keyword>
<dbReference type="GO" id="GO:0038023">
    <property type="term" value="F:signaling receptor activity"/>
    <property type="evidence" value="ECO:0007669"/>
    <property type="project" value="InterPro"/>
</dbReference>
<keyword evidence="9" id="KW-0732">Signal</keyword>
<evidence type="ECO:0000313" key="10">
    <source>
        <dbReference type="EMBL" id="ORY37925.1"/>
    </source>
</evidence>
<evidence type="ECO:0000256" key="3">
    <source>
        <dbReference type="ARBA" id="ARBA00022475"/>
    </source>
</evidence>
<keyword evidence="11" id="KW-1185">Reference proteome</keyword>
<feature type="transmembrane region" description="Helical" evidence="8">
    <location>
        <begin position="516"/>
        <end position="535"/>
    </location>
</feature>
<feature type="chain" id="PRO_5012056281" evidence="9">
    <location>
        <begin position="16"/>
        <end position="966"/>
    </location>
</feature>
<feature type="transmembrane region" description="Helical" evidence="8">
    <location>
        <begin position="292"/>
        <end position="312"/>
    </location>
</feature>
<feature type="transmembrane region" description="Helical" evidence="8">
    <location>
        <begin position="248"/>
        <end position="271"/>
    </location>
</feature>
<reference evidence="10 11" key="1">
    <citation type="submission" date="2016-07" db="EMBL/GenBank/DDBJ databases">
        <title>Pervasive Adenine N6-methylation of Active Genes in Fungi.</title>
        <authorList>
            <consortium name="DOE Joint Genome Institute"/>
            <person name="Mondo S.J."/>
            <person name="Dannebaum R.O."/>
            <person name="Kuo R.C."/>
            <person name="Labutti K."/>
            <person name="Haridas S."/>
            <person name="Kuo A."/>
            <person name="Salamov A."/>
            <person name="Ahrendt S.R."/>
            <person name="Lipzen A."/>
            <person name="Sullivan W."/>
            <person name="Andreopoulos W.B."/>
            <person name="Clum A."/>
            <person name="Lindquist E."/>
            <person name="Daum C."/>
            <person name="Ramamoorthy G.K."/>
            <person name="Gryganskyi A."/>
            <person name="Culley D."/>
            <person name="Magnuson J.K."/>
            <person name="James T.Y."/>
            <person name="O'Malley M.A."/>
            <person name="Stajich J.E."/>
            <person name="Spatafora J.W."/>
            <person name="Visel A."/>
            <person name="Grigoriev I.V."/>
        </authorList>
    </citation>
    <scope>NUCLEOTIDE SEQUENCE [LARGE SCALE GENOMIC DNA]</scope>
    <source>
        <strain evidence="10 11">JEL800</strain>
    </source>
</reference>
<evidence type="ECO:0000313" key="11">
    <source>
        <dbReference type="Proteomes" id="UP000193642"/>
    </source>
</evidence>
<dbReference type="PANTHER" id="PTHR21444:SF15">
    <property type="entry name" value="RECEPTOR FOR RETINOL UPTAKE STRA6"/>
    <property type="match status" value="1"/>
</dbReference>
<dbReference type="Proteomes" id="UP000193642">
    <property type="component" value="Unassembled WGS sequence"/>
</dbReference>
<keyword evidence="7" id="KW-0675">Receptor</keyword>
<dbReference type="OrthoDB" id="2160657at2759"/>
<name>A0A1Y2BUZ1_9FUNG</name>
<feature type="transmembrane region" description="Helical" evidence="8">
    <location>
        <begin position="376"/>
        <end position="397"/>
    </location>
</feature>
<feature type="transmembrane region" description="Helical" evidence="8">
    <location>
        <begin position="347"/>
        <end position="369"/>
    </location>
</feature>
<gene>
    <name evidence="10" type="ORF">BCR33DRAFT_854384</name>
</gene>
<dbReference type="STRING" id="329046.A0A1Y2BUZ1"/>
<feature type="transmembrane region" description="Helical" evidence="8">
    <location>
        <begin position="671"/>
        <end position="690"/>
    </location>
</feature>
<dbReference type="AlphaFoldDB" id="A0A1Y2BUZ1"/>
<feature type="transmembrane region" description="Helical" evidence="8">
    <location>
        <begin position="770"/>
        <end position="791"/>
    </location>
</feature>
<keyword evidence="3" id="KW-1003">Cell membrane</keyword>
<evidence type="ECO:0000256" key="2">
    <source>
        <dbReference type="ARBA" id="ARBA00022448"/>
    </source>
</evidence>